<evidence type="ECO:0000313" key="1">
    <source>
        <dbReference type="EMBL" id="SEE33976.1"/>
    </source>
</evidence>
<reference evidence="1 2" key="1">
    <citation type="submission" date="2016-10" db="EMBL/GenBank/DDBJ databases">
        <authorList>
            <person name="de Groot N.N."/>
        </authorList>
    </citation>
    <scope>NUCLEOTIDE SEQUENCE [LARGE SCALE GENOMIC DNA]</scope>
    <source>
        <strain evidence="1 2">DSM 22274</strain>
    </source>
</reference>
<organism evidence="1 2">
    <name type="scientific">Arthrobacter alpinus</name>
    <dbReference type="NCBI Taxonomy" id="656366"/>
    <lineage>
        <taxon>Bacteria</taxon>
        <taxon>Bacillati</taxon>
        <taxon>Actinomycetota</taxon>
        <taxon>Actinomycetes</taxon>
        <taxon>Micrococcales</taxon>
        <taxon>Micrococcaceae</taxon>
        <taxon>Arthrobacter</taxon>
    </lineage>
</organism>
<dbReference type="AlphaFoldDB" id="A0A1H5I0R2"/>
<name>A0A1H5I0R2_9MICC</name>
<dbReference type="InterPro" id="IPR036913">
    <property type="entry name" value="YegP-like_sf"/>
</dbReference>
<dbReference type="RefSeq" id="WP_074710938.1">
    <property type="nucleotide sequence ID" value="NZ_FNTV01000001.1"/>
</dbReference>
<proteinExistence type="predicted"/>
<sequence>MAAQFEIILYADERYRFRLACAEGRTLLLSGPYDTKRETLMAVHAAREDAAMAHIKVLTNNTDQTRGLGPVAPSLPVRAGHLGEEFCNPARDHPAGEPFQP</sequence>
<dbReference type="Gene3D" id="2.30.29.80">
    <property type="match status" value="1"/>
</dbReference>
<evidence type="ECO:0000313" key="2">
    <source>
        <dbReference type="Proteomes" id="UP000182725"/>
    </source>
</evidence>
<gene>
    <name evidence="1" type="ORF">SAMN04489740_1169</name>
</gene>
<dbReference type="EMBL" id="FNTV01000001">
    <property type="protein sequence ID" value="SEE33976.1"/>
    <property type="molecule type" value="Genomic_DNA"/>
</dbReference>
<dbReference type="Proteomes" id="UP000182725">
    <property type="component" value="Unassembled WGS sequence"/>
</dbReference>
<dbReference type="SUPFAM" id="SSF160113">
    <property type="entry name" value="YegP-like"/>
    <property type="match status" value="1"/>
</dbReference>
<protein>
    <submittedName>
        <fullName evidence="1">Uncharacterized conserved protein YegP, UPF0339 family</fullName>
    </submittedName>
</protein>
<accession>A0A1H5I0R2</accession>